<dbReference type="AlphaFoldDB" id="A0A1E5XT69"/>
<organism evidence="2 3">
    <name type="scientific">Devosia insulae DS-56</name>
    <dbReference type="NCBI Taxonomy" id="1116389"/>
    <lineage>
        <taxon>Bacteria</taxon>
        <taxon>Pseudomonadati</taxon>
        <taxon>Pseudomonadota</taxon>
        <taxon>Alphaproteobacteria</taxon>
        <taxon>Hyphomicrobiales</taxon>
        <taxon>Devosiaceae</taxon>
        <taxon>Devosia</taxon>
    </lineage>
</organism>
<keyword evidence="1" id="KW-0472">Membrane</keyword>
<dbReference type="EMBL" id="LAJE02000135">
    <property type="protein sequence ID" value="OEO31724.1"/>
    <property type="molecule type" value="Genomic_DNA"/>
</dbReference>
<accession>A0A1E5XT69</accession>
<keyword evidence="1" id="KW-1133">Transmembrane helix</keyword>
<reference evidence="2 3" key="1">
    <citation type="journal article" date="2015" name="Genome Announc.">
        <title>Genome Assemblies of Three Soil-Associated Devosia species: D. insulae, D. limi, and D. soli.</title>
        <authorList>
            <person name="Hassan Y.I."/>
            <person name="Lepp D."/>
            <person name="Zhou T."/>
        </authorList>
    </citation>
    <scope>NUCLEOTIDE SEQUENCE [LARGE SCALE GENOMIC DNA]</scope>
    <source>
        <strain evidence="2 3">DS-56</strain>
    </source>
</reference>
<keyword evidence="1" id="KW-0812">Transmembrane</keyword>
<keyword evidence="3" id="KW-1185">Reference proteome</keyword>
<proteinExistence type="predicted"/>
<comment type="caution">
    <text evidence="2">The sequence shown here is derived from an EMBL/GenBank/DDBJ whole genome shotgun (WGS) entry which is preliminary data.</text>
</comment>
<evidence type="ECO:0000313" key="2">
    <source>
        <dbReference type="EMBL" id="OEO31724.1"/>
    </source>
</evidence>
<evidence type="ECO:0000256" key="1">
    <source>
        <dbReference type="SAM" id="Phobius"/>
    </source>
</evidence>
<feature type="transmembrane region" description="Helical" evidence="1">
    <location>
        <begin position="65"/>
        <end position="86"/>
    </location>
</feature>
<name>A0A1E5XT69_9HYPH</name>
<dbReference type="Proteomes" id="UP000095463">
    <property type="component" value="Unassembled WGS sequence"/>
</dbReference>
<sequence length="100" mass="11029">MGTWLLGVALILLIIDGTRSLGANQLIFTSLSENWTWLNAESLATVREFLAGRFFGMVLEPISEAVFAMPGWAVLAVPGALLAWAGRSRKTRLFVRHDQI</sequence>
<gene>
    <name evidence="2" type="ORF">VW23_001050</name>
</gene>
<evidence type="ECO:0000313" key="3">
    <source>
        <dbReference type="Proteomes" id="UP000095463"/>
    </source>
</evidence>
<protein>
    <submittedName>
        <fullName evidence="2">Uncharacterized protein</fullName>
    </submittedName>
</protein>